<sequence length="151" mass="16626">MAAESVRVIVRCRPLNTRELELECKNIIDIVAETGQCSIKHPSDKKFPPKNFFFDGAFDISSTTEQIYSDICYPLVEGVTEGYNGTIFAYGQTGCGKSFTMQGISEDASQRGIIPRFKMAYGSCLGYVYSIFNNGQGRKLAHSVIVDGGIK</sequence>
<dbReference type="GO" id="GO:0007018">
    <property type="term" value="P:microtubule-based movement"/>
    <property type="evidence" value="ECO:0007669"/>
    <property type="project" value="InterPro"/>
</dbReference>
<evidence type="ECO:0000259" key="10">
    <source>
        <dbReference type="PROSITE" id="PS50067"/>
    </source>
</evidence>
<dbReference type="PROSITE" id="PS50067">
    <property type="entry name" value="KINESIN_MOTOR_2"/>
    <property type="match status" value="1"/>
</dbReference>
<keyword evidence="5 9" id="KW-0067">ATP-binding</keyword>
<accession>A0A1S8WLA6</accession>
<dbReference type="Gene3D" id="3.40.850.10">
    <property type="entry name" value="Kinesin motor domain"/>
    <property type="match status" value="1"/>
</dbReference>
<protein>
    <submittedName>
        <fullName evidence="11">Kinesin motor domain protein</fullName>
    </submittedName>
</protein>
<dbReference type="PANTHER" id="PTHR47969">
    <property type="entry name" value="CHROMOSOME-ASSOCIATED KINESIN KIF4A-RELATED"/>
    <property type="match status" value="1"/>
</dbReference>
<keyword evidence="8" id="KW-0206">Cytoskeleton</keyword>
<dbReference type="Pfam" id="PF00225">
    <property type="entry name" value="Kinesin"/>
    <property type="match status" value="1"/>
</dbReference>
<dbReference type="InterPro" id="IPR027417">
    <property type="entry name" value="P-loop_NTPase"/>
</dbReference>
<evidence type="ECO:0000313" key="12">
    <source>
        <dbReference type="Proteomes" id="UP000243686"/>
    </source>
</evidence>
<name>A0A1S8WLA6_OPIVI</name>
<dbReference type="InterPro" id="IPR001752">
    <property type="entry name" value="Kinesin_motor_dom"/>
</dbReference>
<dbReference type="EMBL" id="KV906173">
    <property type="protein sequence ID" value="OON15220.1"/>
    <property type="molecule type" value="Genomic_DNA"/>
</dbReference>
<dbReference type="SMART" id="SM00129">
    <property type="entry name" value="KISc"/>
    <property type="match status" value="1"/>
</dbReference>
<keyword evidence="4 9" id="KW-0547">Nucleotide-binding</keyword>
<evidence type="ECO:0000256" key="4">
    <source>
        <dbReference type="ARBA" id="ARBA00022741"/>
    </source>
</evidence>
<dbReference type="GO" id="GO:0003777">
    <property type="term" value="F:microtubule motor activity"/>
    <property type="evidence" value="ECO:0007669"/>
    <property type="project" value="InterPro"/>
</dbReference>
<dbReference type="GO" id="GO:0008017">
    <property type="term" value="F:microtubule binding"/>
    <property type="evidence" value="ECO:0007669"/>
    <property type="project" value="InterPro"/>
</dbReference>
<evidence type="ECO:0000256" key="5">
    <source>
        <dbReference type="ARBA" id="ARBA00022840"/>
    </source>
</evidence>
<reference evidence="11 12" key="1">
    <citation type="submission" date="2015-03" db="EMBL/GenBank/DDBJ databases">
        <title>Draft genome of the nematode, Opisthorchis viverrini.</title>
        <authorList>
            <person name="Mitreva M."/>
        </authorList>
    </citation>
    <scope>NUCLEOTIDE SEQUENCE [LARGE SCALE GENOMIC DNA]</scope>
    <source>
        <strain evidence="11">Khon Kaen</strain>
    </source>
</reference>
<evidence type="ECO:0000256" key="1">
    <source>
        <dbReference type="ARBA" id="ARBA00004245"/>
    </source>
</evidence>
<gene>
    <name evidence="11" type="ORF">X801_08984</name>
</gene>
<evidence type="ECO:0000256" key="3">
    <source>
        <dbReference type="ARBA" id="ARBA00022701"/>
    </source>
</evidence>
<evidence type="ECO:0000256" key="8">
    <source>
        <dbReference type="ARBA" id="ARBA00023212"/>
    </source>
</evidence>
<evidence type="ECO:0000256" key="9">
    <source>
        <dbReference type="PROSITE-ProRule" id="PRU00283"/>
    </source>
</evidence>
<dbReference type="SUPFAM" id="SSF52540">
    <property type="entry name" value="P-loop containing nucleoside triphosphate hydrolases"/>
    <property type="match status" value="1"/>
</dbReference>
<feature type="binding site" evidence="9">
    <location>
        <begin position="91"/>
        <end position="98"/>
    </location>
    <ligand>
        <name>ATP</name>
        <dbReference type="ChEBI" id="CHEBI:30616"/>
    </ligand>
</feature>
<dbReference type="Proteomes" id="UP000243686">
    <property type="component" value="Unassembled WGS sequence"/>
</dbReference>
<keyword evidence="7 9" id="KW-0505">Motor protein</keyword>
<evidence type="ECO:0000313" key="11">
    <source>
        <dbReference type="EMBL" id="OON15220.1"/>
    </source>
</evidence>
<feature type="domain" description="Kinesin motor" evidence="10">
    <location>
        <begin position="5"/>
        <end position="151"/>
    </location>
</feature>
<dbReference type="PANTHER" id="PTHR47969:SF21">
    <property type="entry name" value="KINESIN-LIKE PROTEIN"/>
    <property type="match status" value="1"/>
</dbReference>
<keyword evidence="6" id="KW-0175">Coiled coil</keyword>
<dbReference type="AlphaFoldDB" id="A0A1S8WLA6"/>
<comment type="subcellular location">
    <subcellularLocation>
        <location evidence="1">Cytoplasm</location>
        <location evidence="1">Cytoskeleton</location>
    </subcellularLocation>
</comment>
<evidence type="ECO:0000256" key="6">
    <source>
        <dbReference type="ARBA" id="ARBA00023054"/>
    </source>
</evidence>
<organism evidence="11 12">
    <name type="scientific">Opisthorchis viverrini</name>
    <name type="common">Southeast Asian liver fluke</name>
    <dbReference type="NCBI Taxonomy" id="6198"/>
    <lineage>
        <taxon>Eukaryota</taxon>
        <taxon>Metazoa</taxon>
        <taxon>Spiralia</taxon>
        <taxon>Lophotrochozoa</taxon>
        <taxon>Platyhelminthes</taxon>
        <taxon>Trematoda</taxon>
        <taxon>Digenea</taxon>
        <taxon>Opisthorchiida</taxon>
        <taxon>Opisthorchiata</taxon>
        <taxon>Opisthorchiidae</taxon>
        <taxon>Opisthorchis</taxon>
    </lineage>
</organism>
<proteinExistence type="inferred from homology"/>
<dbReference type="InterPro" id="IPR027640">
    <property type="entry name" value="Kinesin-like_fam"/>
</dbReference>
<keyword evidence="12" id="KW-1185">Reference proteome</keyword>
<dbReference type="InterPro" id="IPR036961">
    <property type="entry name" value="Kinesin_motor_dom_sf"/>
</dbReference>
<keyword evidence="3" id="KW-0493">Microtubule</keyword>
<keyword evidence="2" id="KW-0963">Cytoplasm</keyword>
<evidence type="ECO:0000256" key="2">
    <source>
        <dbReference type="ARBA" id="ARBA00022490"/>
    </source>
</evidence>
<comment type="similarity">
    <text evidence="9">Belongs to the TRAFAC class myosin-kinesin ATPase superfamily. Kinesin family.</text>
</comment>
<evidence type="ECO:0000256" key="7">
    <source>
        <dbReference type="ARBA" id="ARBA00023175"/>
    </source>
</evidence>
<dbReference type="GO" id="GO:0005524">
    <property type="term" value="F:ATP binding"/>
    <property type="evidence" value="ECO:0007669"/>
    <property type="project" value="UniProtKB-UniRule"/>
</dbReference>
<dbReference type="GO" id="GO:0005874">
    <property type="term" value="C:microtubule"/>
    <property type="evidence" value="ECO:0007669"/>
    <property type="project" value="UniProtKB-KW"/>
</dbReference>